<evidence type="ECO:0000313" key="3">
    <source>
        <dbReference type="Proteomes" id="UP001187471"/>
    </source>
</evidence>
<gene>
    <name evidence="2" type="ORF">RJ640_004108</name>
</gene>
<proteinExistence type="predicted"/>
<dbReference type="SUPFAM" id="SSF56672">
    <property type="entry name" value="DNA/RNA polymerases"/>
    <property type="match status" value="1"/>
</dbReference>
<dbReference type="CDD" id="cd09272">
    <property type="entry name" value="RNase_HI_RT_Ty1"/>
    <property type="match status" value="1"/>
</dbReference>
<dbReference type="EMBL" id="JAVXUO010000825">
    <property type="protein sequence ID" value="KAK2988806.1"/>
    <property type="molecule type" value="Genomic_DNA"/>
</dbReference>
<dbReference type="AlphaFoldDB" id="A0AA88RT37"/>
<evidence type="ECO:0000259" key="1">
    <source>
        <dbReference type="Pfam" id="PF07727"/>
    </source>
</evidence>
<dbReference type="InterPro" id="IPR013103">
    <property type="entry name" value="RVT_2"/>
</dbReference>
<dbReference type="PANTHER" id="PTHR11439">
    <property type="entry name" value="GAG-POL-RELATED RETROTRANSPOSON"/>
    <property type="match status" value="1"/>
</dbReference>
<reference evidence="2" key="1">
    <citation type="submission" date="2022-12" db="EMBL/GenBank/DDBJ databases">
        <title>Draft genome assemblies for two species of Escallonia (Escalloniales).</title>
        <authorList>
            <person name="Chanderbali A."/>
            <person name="Dervinis C."/>
            <person name="Anghel I."/>
            <person name="Soltis D."/>
            <person name="Soltis P."/>
            <person name="Zapata F."/>
        </authorList>
    </citation>
    <scope>NUCLEOTIDE SEQUENCE</scope>
    <source>
        <strain evidence="2">UCBG92.1500</strain>
        <tissue evidence="2">Leaf</tissue>
    </source>
</reference>
<sequence length="601" mass="67426">MASSSSTVIPQLHHYNTIKLTNSNYLLWQTQLLPILRSNNLYGLVDGIESCPPAEITVTGTTTRTPNPDYKHWVDHDQFVLSWINTSLSKAVLPIIVGHNTSASAWRAISDAFGASSHTHILQLLMQLHNTKRDDKPVATYLQELNSLTLIATLLSELRCTFDIRHLGNLNYFLGIEIVYTSSGLILSQRRYILDILQKAAMTDAKPLATPLSTSLQLSKTTGTPLPDPSLYRQVIGSLQYLTITRPELSFSINKLAQFMQTPTDHHWTALKRILRYLKGTLSHGLRFHKSPSISVTAFSDADWAGNTDDRRSTGGYAIFLGPNLVSWSAKKQPTVARSLTESEYRAVANATTELLWLKSLLRELGISLSRPPTLWCDNLGATYLSANPIFHARTKHIEVDFHYVRDQVSQRLLHIRFISTHDQIADIFTKALSTTRFIKLRDKLQVSKNPLNHNLMLFDGIVHVLAGTVDGKCHVWRALNSLVIARAIRHTSRLEPNKWVMGKGEVSMRKVNVPLGLKDLVMLRRTKGCCRVDRGGDLECLVSFGRRGEGWAGGRRLSESRDRNSQGWCRKGGECVGKEMGVDKDGVRWELDFDGGTGRR</sequence>
<keyword evidence="3" id="KW-1185">Reference proteome</keyword>
<dbReference type="Proteomes" id="UP001187471">
    <property type="component" value="Unassembled WGS sequence"/>
</dbReference>
<accession>A0AA88RT37</accession>
<name>A0AA88RT37_9ASTE</name>
<dbReference type="Pfam" id="PF07727">
    <property type="entry name" value="RVT_2"/>
    <property type="match status" value="1"/>
</dbReference>
<protein>
    <recommendedName>
        <fullName evidence="1">Reverse transcriptase Ty1/copia-type domain-containing protein</fullName>
    </recommendedName>
</protein>
<dbReference type="PANTHER" id="PTHR11439:SF455">
    <property type="entry name" value="RLK (RECEPTOR-LIKE PROTEIN KINASE) 8, PUTATIVE-RELATED"/>
    <property type="match status" value="1"/>
</dbReference>
<comment type="caution">
    <text evidence="2">The sequence shown here is derived from an EMBL/GenBank/DDBJ whole genome shotgun (WGS) entry which is preliminary data.</text>
</comment>
<dbReference type="InterPro" id="IPR043502">
    <property type="entry name" value="DNA/RNA_pol_sf"/>
</dbReference>
<evidence type="ECO:0000313" key="2">
    <source>
        <dbReference type="EMBL" id="KAK2988806.1"/>
    </source>
</evidence>
<feature type="domain" description="Reverse transcriptase Ty1/copia-type" evidence="1">
    <location>
        <begin position="148"/>
        <end position="212"/>
    </location>
</feature>
<organism evidence="2 3">
    <name type="scientific">Escallonia rubra</name>
    <dbReference type="NCBI Taxonomy" id="112253"/>
    <lineage>
        <taxon>Eukaryota</taxon>
        <taxon>Viridiplantae</taxon>
        <taxon>Streptophyta</taxon>
        <taxon>Embryophyta</taxon>
        <taxon>Tracheophyta</taxon>
        <taxon>Spermatophyta</taxon>
        <taxon>Magnoliopsida</taxon>
        <taxon>eudicotyledons</taxon>
        <taxon>Gunneridae</taxon>
        <taxon>Pentapetalae</taxon>
        <taxon>asterids</taxon>
        <taxon>campanulids</taxon>
        <taxon>Escalloniales</taxon>
        <taxon>Escalloniaceae</taxon>
        <taxon>Escallonia</taxon>
    </lineage>
</organism>